<dbReference type="Proteomes" id="UP001237292">
    <property type="component" value="Chromosome"/>
</dbReference>
<gene>
    <name evidence="2" type="ORF">QL104_08990</name>
</gene>
<reference evidence="2 3" key="1">
    <citation type="journal article" date="2023" name="Access Microbiol">
        <title>The genome of a steinernematid-associated Pseudomonas piscis bacterium encodes the biosynthesis of insect toxins.</title>
        <authorList>
            <person name="Awori R.M."/>
            <person name="Hendre P."/>
            <person name="Amugune N.O."/>
        </authorList>
    </citation>
    <scope>NUCLEOTIDE SEQUENCE [LARGE SCALE GENOMIC DNA]</scope>
    <source>
        <strain evidence="2 3">75</strain>
    </source>
</reference>
<evidence type="ECO:0000313" key="2">
    <source>
        <dbReference type="EMBL" id="WMN19534.1"/>
    </source>
</evidence>
<protein>
    <submittedName>
        <fullName evidence="2">Uncharacterized protein</fullName>
    </submittedName>
</protein>
<organism evidence="2 3">
    <name type="scientific">Pseudomonas piscis</name>
    <dbReference type="NCBI Taxonomy" id="2614538"/>
    <lineage>
        <taxon>Bacteria</taxon>
        <taxon>Pseudomonadati</taxon>
        <taxon>Pseudomonadota</taxon>
        <taxon>Gammaproteobacteria</taxon>
        <taxon>Pseudomonadales</taxon>
        <taxon>Pseudomonadaceae</taxon>
        <taxon>Pseudomonas</taxon>
    </lineage>
</organism>
<accession>A0ABY9NLX1</accession>
<dbReference type="EMBL" id="CP133164">
    <property type="protein sequence ID" value="WMN19534.1"/>
    <property type="molecule type" value="Genomic_DNA"/>
</dbReference>
<dbReference type="RefSeq" id="WP_158091424.1">
    <property type="nucleotide sequence ID" value="NZ_CP133164.1"/>
</dbReference>
<sequence length="54" mass="6215">MNDMQIPVGIGESWEQCFDASPEKKTPRKAHKKCPVSMDTGHFQQRWPTARDGR</sequence>
<evidence type="ECO:0000313" key="3">
    <source>
        <dbReference type="Proteomes" id="UP001237292"/>
    </source>
</evidence>
<keyword evidence="3" id="KW-1185">Reference proteome</keyword>
<name>A0ABY9NLX1_9PSED</name>
<evidence type="ECO:0000256" key="1">
    <source>
        <dbReference type="SAM" id="MobiDB-lite"/>
    </source>
</evidence>
<proteinExistence type="predicted"/>
<feature type="region of interest" description="Disordered" evidence="1">
    <location>
        <begin position="18"/>
        <end position="54"/>
    </location>
</feature>